<dbReference type="KEGG" id="cqu:CpipJ_CPIJ011977"/>
<name>B0WY60_CULQU</name>
<dbReference type="Gene3D" id="3.40.50.300">
    <property type="entry name" value="P-loop containing nucleotide triphosphate hydrolases"/>
    <property type="match status" value="1"/>
</dbReference>
<dbReference type="eggNOG" id="ENOG502RZNF">
    <property type="taxonomic scope" value="Eukaryota"/>
</dbReference>
<evidence type="ECO:0000313" key="4">
    <source>
        <dbReference type="EMBL" id="EDS36937.1"/>
    </source>
</evidence>
<protein>
    <submittedName>
        <fullName evidence="4">Helicase conserved C-terminal domain containing protein</fullName>
    </submittedName>
</protein>
<dbReference type="VEuPathDB" id="VectorBase:CPIJ011977"/>
<evidence type="ECO:0000313" key="5">
    <source>
        <dbReference type="EnsemblMetazoa" id="CPIJ011977-PA"/>
    </source>
</evidence>
<dbReference type="OrthoDB" id="7614088at2759"/>
<proteinExistence type="predicted"/>
<dbReference type="GO" id="GO:0006886">
    <property type="term" value="P:intracellular protein transport"/>
    <property type="evidence" value="ECO:0007669"/>
    <property type="project" value="InterPro"/>
</dbReference>
<gene>
    <name evidence="5" type="primary">6044889</name>
    <name evidence="4" type="ORF">CpipJ_CPIJ011977</name>
</gene>
<reference evidence="4" key="1">
    <citation type="submission" date="2007-03" db="EMBL/GenBank/DDBJ databases">
        <title>Annotation of Culex pipiens quinquefasciatus.</title>
        <authorList>
            <consortium name="The Broad Institute Genome Sequencing Platform"/>
            <person name="Atkinson P.W."/>
            <person name="Hemingway J."/>
            <person name="Christensen B.M."/>
            <person name="Higgs S."/>
            <person name="Kodira C."/>
            <person name="Hannick L."/>
            <person name="Megy K."/>
            <person name="O'Leary S."/>
            <person name="Pearson M."/>
            <person name="Haas B.J."/>
            <person name="Mauceli E."/>
            <person name="Wortman J.R."/>
            <person name="Lee N.H."/>
            <person name="Guigo R."/>
            <person name="Stanke M."/>
            <person name="Alvarado L."/>
            <person name="Amedeo P."/>
            <person name="Antoine C.H."/>
            <person name="Arensburger P."/>
            <person name="Bidwell S.L."/>
            <person name="Crawford M."/>
            <person name="Camaro F."/>
            <person name="Devon K."/>
            <person name="Engels R."/>
            <person name="Hammond M."/>
            <person name="Howarth C."/>
            <person name="Koehrsen M."/>
            <person name="Lawson D."/>
            <person name="Montgomery P."/>
            <person name="Nene V."/>
            <person name="Nusbaum C."/>
            <person name="Puiu D."/>
            <person name="Romero-Severson J."/>
            <person name="Severson D.W."/>
            <person name="Shumway M."/>
            <person name="Sisk P."/>
            <person name="Stolte C."/>
            <person name="Zeng Q."/>
            <person name="Eisenstadt E."/>
            <person name="Fraser-Liggett C."/>
            <person name="Strausberg R."/>
            <person name="Galagan J."/>
            <person name="Birren B."/>
            <person name="Collins F.H."/>
        </authorList>
    </citation>
    <scope>NUCLEOTIDE SEQUENCE [LARGE SCALE GENOMIC DNA]</scope>
    <source>
        <strain evidence="4">JHB</strain>
    </source>
</reference>
<sequence>MMTKICWNGGEKLTELEKVKSTALMISSVRSCLLYLNEQPDYANFDQYLGENSRPFMAVSKECTSFEDFKKRVLLIKESFWYIRNLNAINIDTALKLFKKDNHGIYIEELLQSAHVRSDWMNAIFSRINAILNSMRSVLVIFDAEETVDAFMHHFADQLDRLNILTINTDLDKKEKYITESGVAKTITLTTREMGRGVDYKTSVAVEKNGGVHVIQTFFSLDIKEETQIKGRTARKDNRGSYEMILCYEHLSKLDLPIGSSKSDVTYKKLCGARDSLNKELYSRRDAHVQAANAKQRAMIDFYKGVKFKGFF</sequence>
<accession>B0WY60</accession>
<keyword evidence="4" id="KW-0067">ATP-binding</keyword>
<evidence type="ECO:0000256" key="2">
    <source>
        <dbReference type="ARBA" id="ARBA00023010"/>
    </source>
</evidence>
<keyword evidence="1" id="KW-0813">Transport</keyword>
<dbReference type="VEuPathDB" id="VectorBase:CQUJHB001806"/>
<reference evidence="5" key="2">
    <citation type="submission" date="2021-02" db="UniProtKB">
        <authorList>
            <consortium name="EnsemblMetazoa"/>
        </authorList>
    </citation>
    <scope>IDENTIFICATION</scope>
    <source>
        <strain evidence="5">JHB</strain>
    </source>
</reference>
<dbReference type="PANTHER" id="PTHR30612:SF0">
    <property type="entry name" value="CHLOROPLAST PROTEIN-TRANSPORTING ATPASE"/>
    <property type="match status" value="1"/>
</dbReference>
<dbReference type="InParanoid" id="B0WY60"/>
<keyword evidence="4" id="KW-0347">Helicase</keyword>
<dbReference type="EnsemblMetazoa" id="CPIJ011977-RA">
    <property type="protein sequence ID" value="CPIJ011977-PA"/>
    <property type="gene ID" value="CPIJ011977"/>
</dbReference>
<organism>
    <name type="scientific">Culex quinquefasciatus</name>
    <name type="common">Southern house mosquito</name>
    <name type="synonym">Culex pungens</name>
    <dbReference type="NCBI Taxonomy" id="7176"/>
    <lineage>
        <taxon>Eukaryota</taxon>
        <taxon>Metazoa</taxon>
        <taxon>Ecdysozoa</taxon>
        <taxon>Arthropoda</taxon>
        <taxon>Hexapoda</taxon>
        <taxon>Insecta</taxon>
        <taxon>Pterygota</taxon>
        <taxon>Neoptera</taxon>
        <taxon>Endopterygota</taxon>
        <taxon>Diptera</taxon>
        <taxon>Nematocera</taxon>
        <taxon>Culicoidea</taxon>
        <taxon>Culicidae</taxon>
        <taxon>Culicinae</taxon>
        <taxon>Culicini</taxon>
        <taxon>Culex</taxon>
        <taxon>Culex</taxon>
    </lineage>
</organism>
<dbReference type="InterPro" id="IPR027417">
    <property type="entry name" value="P-loop_NTPase"/>
</dbReference>
<keyword evidence="2" id="KW-0811">Translocation</keyword>
<keyword evidence="6" id="KW-1185">Reference proteome</keyword>
<dbReference type="PROSITE" id="PS51196">
    <property type="entry name" value="SECA_MOTOR_DEAD"/>
    <property type="match status" value="1"/>
</dbReference>
<keyword evidence="4" id="KW-0378">Hydrolase</keyword>
<dbReference type="PANTHER" id="PTHR30612">
    <property type="entry name" value="SECA INNER MEMBRANE COMPONENT OF SEC PROTEIN SECRETION SYSTEM"/>
    <property type="match status" value="1"/>
</dbReference>
<dbReference type="SUPFAM" id="SSF52540">
    <property type="entry name" value="P-loop containing nucleoside triphosphate hydrolases"/>
    <property type="match status" value="1"/>
</dbReference>
<dbReference type="EMBL" id="DS232182">
    <property type="protein sequence ID" value="EDS36937.1"/>
    <property type="molecule type" value="Genomic_DNA"/>
</dbReference>
<keyword evidence="1" id="KW-0653">Protein transport</keyword>
<dbReference type="HOGENOM" id="CLU_892129_0_0_1"/>
<evidence type="ECO:0000256" key="1">
    <source>
        <dbReference type="ARBA" id="ARBA00022927"/>
    </source>
</evidence>
<dbReference type="InterPro" id="IPR014018">
    <property type="entry name" value="SecA_motor_DEAD"/>
</dbReference>
<dbReference type="Proteomes" id="UP000002320">
    <property type="component" value="Unassembled WGS sequence"/>
</dbReference>
<dbReference type="GO" id="GO:0006605">
    <property type="term" value="P:protein targeting"/>
    <property type="evidence" value="ECO:0007669"/>
    <property type="project" value="InterPro"/>
</dbReference>
<keyword evidence="4" id="KW-0547">Nucleotide-binding</keyword>
<dbReference type="InterPro" id="IPR000185">
    <property type="entry name" value="SecA"/>
</dbReference>
<dbReference type="GO" id="GO:0004386">
    <property type="term" value="F:helicase activity"/>
    <property type="evidence" value="ECO:0007669"/>
    <property type="project" value="UniProtKB-KW"/>
</dbReference>
<dbReference type="GO" id="GO:0005524">
    <property type="term" value="F:ATP binding"/>
    <property type="evidence" value="ECO:0007669"/>
    <property type="project" value="InterPro"/>
</dbReference>
<evidence type="ECO:0000313" key="6">
    <source>
        <dbReference type="Proteomes" id="UP000002320"/>
    </source>
</evidence>
<evidence type="ECO:0000259" key="3">
    <source>
        <dbReference type="PROSITE" id="PS51196"/>
    </source>
</evidence>
<feature type="domain" description="SecA family profile" evidence="3">
    <location>
        <begin position="1"/>
        <end position="279"/>
    </location>
</feature>
<dbReference type="AlphaFoldDB" id="B0WY60"/>